<evidence type="ECO:0000256" key="1">
    <source>
        <dbReference type="SAM" id="MobiDB-lite"/>
    </source>
</evidence>
<accession>A0A7R9AVG7</accession>
<evidence type="ECO:0000313" key="2">
    <source>
        <dbReference type="EMBL" id="CAD7260916.1"/>
    </source>
</evidence>
<gene>
    <name evidence="2" type="ORF">TSIB3V08_LOCUS5073</name>
</gene>
<name>A0A7R9AVG7_TIMSH</name>
<feature type="region of interest" description="Disordered" evidence="1">
    <location>
        <begin position="44"/>
        <end position="63"/>
    </location>
</feature>
<protein>
    <submittedName>
        <fullName evidence="2">Uncharacterized protein</fullName>
    </submittedName>
</protein>
<organism evidence="2">
    <name type="scientific">Timema shepardi</name>
    <name type="common">Walking stick</name>
    <dbReference type="NCBI Taxonomy" id="629360"/>
    <lineage>
        <taxon>Eukaryota</taxon>
        <taxon>Metazoa</taxon>
        <taxon>Ecdysozoa</taxon>
        <taxon>Arthropoda</taxon>
        <taxon>Hexapoda</taxon>
        <taxon>Insecta</taxon>
        <taxon>Pterygota</taxon>
        <taxon>Neoptera</taxon>
        <taxon>Polyneoptera</taxon>
        <taxon>Phasmatodea</taxon>
        <taxon>Timematodea</taxon>
        <taxon>Timematoidea</taxon>
        <taxon>Timematidae</taxon>
        <taxon>Timema</taxon>
    </lineage>
</organism>
<dbReference type="EMBL" id="OC001912">
    <property type="protein sequence ID" value="CAD7260916.1"/>
    <property type="molecule type" value="Genomic_DNA"/>
</dbReference>
<dbReference type="AlphaFoldDB" id="A0A7R9AVG7"/>
<sequence length="147" mass="16041">MTDLPLCDTEAYSKMRVDDPIQSTSFPIAWGPKPEPTPVITTASRNILDPQPGPSSSLGRGRHNRRINDATMELGLPNAPLATHVTSYKLTLYQMGQHSPPHVMSYNTISNTKARALTSTLQLAQMTERSLQPTICSGIDPRLAGND</sequence>
<proteinExistence type="predicted"/>
<reference evidence="2" key="1">
    <citation type="submission" date="2020-11" db="EMBL/GenBank/DDBJ databases">
        <authorList>
            <person name="Tran Van P."/>
        </authorList>
    </citation>
    <scope>NUCLEOTIDE SEQUENCE</scope>
</reference>